<feature type="compositionally biased region" description="Basic and acidic residues" evidence="1">
    <location>
        <begin position="186"/>
        <end position="195"/>
    </location>
</feature>
<evidence type="ECO:0000256" key="1">
    <source>
        <dbReference type="SAM" id="MobiDB-lite"/>
    </source>
</evidence>
<keyword evidence="3" id="KW-1185">Reference proteome</keyword>
<dbReference type="InterPro" id="IPR006553">
    <property type="entry name" value="Leu-rich_rpt_Cys-con_subtyp"/>
</dbReference>
<feature type="compositionally biased region" description="Polar residues" evidence="1">
    <location>
        <begin position="83"/>
        <end position="92"/>
    </location>
</feature>
<dbReference type="GO" id="GO:0031146">
    <property type="term" value="P:SCF-dependent proteasomal ubiquitin-dependent protein catabolic process"/>
    <property type="evidence" value="ECO:0000318"/>
    <property type="project" value="GO_Central"/>
</dbReference>
<feature type="region of interest" description="Disordered" evidence="1">
    <location>
        <begin position="1"/>
        <end position="93"/>
    </location>
</feature>
<dbReference type="InParanoid" id="B9RRB4"/>
<dbReference type="eggNOG" id="KOG1947">
    <property type="taxonomic scope" value="Eukaryota"/>
</dbReference>
<name>B9RRB4_RICCO</name>
<sequence>MVMLRSRKILCPSTKSLPEPVTPAQTREPSTRRLSLPSHELGSDSTRRRSLRLASKSVPRDQNGSRKRKISSIEKEKEETEEQNSAFQVNDNDNVDSEMILSLRSGKRVVKRKVEYDSGENLVIEAKDLNVEEFENVSDKDKGKAKLTEKLMEKQSVVEGNCSSRLEVNKFSHESSNSMRTKRRYSREEKGKANLDDDGLSNSIGKDELELQSKVKELGHSLGENVVLLPGNERQTMNINTSNKNESRMDQFRDIATRNASRFAQFDRQEDENLPSEVDNVEISSVEENERIEDWPGPFSTAMKIIRDRANMRNSQQGASTLEKPQSVPITWVPTRNRQSRTCVPSLQELCMRIIVKNVDAVTSLDHVPDALRHRLCQLLCDCRKMNSSFLDLLVRGSPTEIRVKDCSWMSEEELVKCFEGCDTNNLSVLQLDQCGRCMPDYVIPATLARSSRSLPALITLSLCGACRLSDIGLSLLVASATSLRSINLSQCSHLTSTSIGTLADSLGSVLRELYIDDCQSLDAMLILPSLKKLEHLEVLSLAGIQTVCDDFVREFVVACGHNIKEFGLADCTKLTDSSLKVIAETCPGLCALNLVNLRKLTDSTLGFLANGCREIQTLKLCRNAFSDEGIAAFLESSGDLLKELSLNNVKKVGHHTAISLARRSRNLISLDLSWCRNLSDEAVGLIVDSCSSLRVLKLFGCGQVMSIVEFYSPNAKYNCRTFESEVCRVALFADYEGVPRWSLKSRSKNHWFENVASTGTPLGP</sequence>
<reference evidence="3" key="1">
    <citation type="journal article" date="2010" name="Nat. Biotechnol.">
        <title>Draft genome sequence of the oilseed species Ricinus communis.</title>
        <authorList>
            <person name="Chan A.P."/>
            <person name="Crabtree J."/>
            <person name="Zhao Q."/>
            <person name="Lorenzi H."/>
            <person name="Orvis J."/>
            <person name="Puiu D."/>
            <person name="Melake-Berhan A."/>
            <person name="Jones K.M."/>
            <person name="Redman J."/>
            <person name="Chen G."/>
            <person name="Cahoon E.B."/>
            <person name="Gedil M."/>
            <person name="Stanke M."/>
            <person name="Haas B.J."/>
            <person name="Wortman J.R."/>
            <person name="Fraser-Liggett C.M."/>
            <person name="Ravel J."/>
            <person name="Rabinowicz P.D."/>
        </authorList>
    </citation>
    <scope>NUCLEOTIDE SEQUENCE [LARGE SCALE GENOMIC DNA]</scope>
    <source>
        <strain evidence="3">cv. Hale</strain>
    </source>
</reference>
<proteinExistence type="predicted"/>
<dbReference type="FunCoup" id="B9RRB4">
    <property type="interactions" value="21"/>
</dbReference>
<dbReference type="PANTHER" id="PTHR13318">
    <property type="entry name" value="PARTNER OF PAIRED, ISOFORM B-RELATED"/>
    <property type="match status" value="1"/>
</dbReference>
<gene>
    <name evidence="2" type="ORF">RCOM_0712100</name>
</gene>
<dbReference type="Gene3D" id="3.80.10.10">
    <property type="entry name" value="Ribonuclease Inhibitor"/>
    <property type="match status" value="1"/>
</dbReference>
<dbReference type="FunFam" id="3.80.10.10:FF:000777">
    <property type="entry name" value="RNI-like superfamily protein"/>
    <property type="match status" value="1"/>
</dbReference>
<organism evidence="2 3">
    <name type="scientific">Ricinus communis</name>
    <name type="common">Castor bean</name>
    <dbReference type="NCBI Taxonomy" id="3988"/>
    <lineage>
        <taxon>Eukaryota</taxon>
        <taxon>Viridiplantae</taxon>
        <taxon>Streptophyta</taxon>
        <taxon>Embryophyta</taxon>
        <taxon>Tracheophyta</taxon>
        <taxon>Spermatophyta</taxon>
        <taxon>Magnoliopsida</taxon>
        <taxon>eudicotyledons</taxon>
        <taxon>Gunneridae</taxon>
        <taxon>Pentapetalae</taxon>
        <taxon>rosids</taxon>
        <taxon>fabids</taxon>
        <taxon>Malpighiales</taxon>
        <taxon>Euphorbiaceae</taxon>
        <taxon>Acalyphoideae</taxon>
        <taxon>Acalypheae</taxon>
        <taxon>Ricinus</taxon>
    </lineage>
</organism>
<dbReference type="SUPFAM" id="SSF52047">
    <property type="entry name" value="RNI-like"/>
    <property type="match status" value="1"/>
</dbReference>
<dbReference type="STRING" id="3988.B9RRB4"/>
<dbReference type="EMBL" id="EQ973802">
    <property type="protein sequence ID" value="EEF46285.1"/>
    <property type="molecule type" value="Genomic_DNA"/>
</dbReference>
<evidence type="ECO:0000313" key="2">
    <source>
        <dbReference type="EMBL" id="EEF46285.1"/>
    </source>
</evidence>
<dbReference type="InterPro" id="IPR032675">
    <property type="entry name" value="LRR_dom_sf"/>
</dbReference>
<protein>
    <submittedName>
        <fullName evidence="2">Rad7, putative</fullName>
    </submittedName>
</protein>
<dbReference type="AlphaFoldDB" id="B9RRB4"/>
<feature type="region of interest" description="Disordered" evidence="1">
    <location>
        <begin position="169"/>
        <end position="204"/>
    </location>
</feature>
<evidence type="ECO:0000313" key="3">
    <source>
        <dbReference type="Proteomes" id="UP000008311"/>
    </source>
</evidence>
<dbReference type="PANTHER" id="PTHR13318:SF101">
    <property type="entry name" value="F-BOX_LRR PROTEIN"/>
    <property type="match status" value="1"/>
</dbReference>
<dbReference type="GO" id="GO:0019005">
    <property type="term" value="C:SCF ubiquitin ligase complex"/>
    <property type="evidence" value="ECO:0000318"/>
    <property type="project" value="GO_Central"/>
</dbReference>
<dbReference type="Proteomes" id="UP000008311">
    <property type="component" value="Unassembled WGS sequence"/>
</dbReference>
<dbReference type="SMART" id="SM00367">
    <property type="entry name" value="LRR_CC"/>
    <property type="match status" value="6"/>
</dbReference>
<accession>B9RRB4</accession>